<dbReference type="RefSeq" id="WP_095639921.1">
    <property type="nucleotide sequence ID" value="NZ_NSJZ01000005.1"/>
</dbReference>
<gene>
    <name evidence="3" type="ORF">CK240_08560</name>
</gene>
<feature type="transmembrane region" description="Helical" evidence="2">
    <location>
        <begin position="88"/>
        <end position="106"/>
    </location>
</feature>
<organism evidence="3 4">
    <name type="scientific">Paracoccus salipaludis</name>
    <dbReference type="NCBI Taxonomy" id="2032623"/>
    <lineage>
        <taxon>Bacteria</taxon>
        <taxon>Pseudomonadati</taxon>
        <taxon>Pseudomonadota</taxon>
        <taxon>Alphaproteobacteria</taxon>
        <taxon>Rhodobacterales</taxon>
        <taxon>Paracoccaceae</taxon>
        <taxon>Paracoccus</taxon>
    </lineage>
</organism>
<evidence type="ECO:0000256" key="1">
    <source>
        <dbReference type="SAM" id="MobiDB-lite"/>
    </source>
</evidence>
<keyword evidence="2" id="KW-0812">Transmembrane</keyword>
<sequence length="107" mass="10993">MALVNDNGEQRGGNPSLLKKDIDQGLTGDKVSYPDPAASPLGTDDEAAGTPNTPQQVAMARSIEREQGAQAGQRAPDFGNDKRGPGRASIVIIAGIVAVGLLLLVAM</sequence>
<keyword evidence="2" id="KW-1133">Transmembrane helix</keyword>
<evidence type="ECO:0000256" key="2">
    <source>
        <dbReference type="SAM" id="Phobius"/>
    </source>
</evidence>
<dbReference type="AlphaFoldDB" id="A0A2A2GKM5"/>
<dbReference type="Proteomes" id="UP000218023">
    <property type="component" value="Unassembled WGS sequence"/>
</dbReference>
<comment type="caution">
    <text evidence="3">The sequence shown here is derived from an EMBL/GenBank/DDBJ whole genome shotgun (WGS) entry which is preliminary data.</text>
</comment>
<name>A0A2A2GKM5_9RHOB</name>
<evidence type="ECO:0000313" key="4">
    <source>
        <dbReference type="Proteomes" id="UP000218023"/>
    </source>
</evidence>
<keyword evidence="2" id="KW-0472">Membrane</keyword>
<feature type="region of interest" description="Disordered" evidence="1">
    <location>
        <begin position="1"/>
        <end position="84"/>
    </location>
</feature>
<protein>
    <submittedName>
        <fullName evidence="3">Uncharacterized protein</fullName>
    </submittedName>
</protein>
<dbReference type="EMBL" id="NSJZ01000005">
    <property type="protein sequence ID" value="PAU97517.1"/>
    <property type="molecule type" value="Genomic_DNA"/>
</dbReference>
<accession>A0A2A2GKM5</accession>
<dbReference type="OrthoDB" id="7306245at2"/>
<keyword evidence="4" id="KW-1185">Reference proteome</keyword>
<evidence type="ECO:0000313" key="3">
    <source>
        <dbReference type="EMBL" id="PAU97517.1"/>
    </source>
</evidence>
<proteinExistence type="predicted"/>
<reference evidence="3 4" key="1">
    <citation type="submission" date="2017-09" db="EMBL/GenBank/DDBJ databases">
        <title>Paracoccus alkalisoli sp. nov., isolated from saline alkaline soil.</title>
        <authorList>
            <person name="Dong X."/>
            <person name="Zhang G."/>
        </authorList>
    </citation>
    <scope>NUCLEOTIDE SEQUENCE [LARGE SCALE GENOMIC DNA]</scope>
    <source>
        <strain evidence="3 4">WN007</strain>
    </source>
</reference>